<evidence type="ECO:0000256" key="2">
    <source>
        <dbReference type="ARBA" id="ARBA00022448"/>
    </source>
</evidence>
<dbReference type="EMBL" id="CP016545">
    <property type="protein sequence ID" value="ANU07062.1"/>
    <property type="molecule type" value="Genomic_DNA"/>
</dbReference>
<evidence type="ECO:0000256" key="3">
    <source>
        <dbReference type="ARBA" id="ARBA00022452"/>
    </source>
</evidence>
<dbReference type="SUPFAM" id="SSF56935">
    <property type="entry name" value="Porins"/>
    <property type="match status" value="1"/>
</dbReference>
<keyword evidence="7" id="KW-0408">Iron</keyword>
<dbReference type="Gene3D" id="2.40.170.20">
    <property type="entry name" value="TonB-dependent receptor, beta-barrel domain"/>
    <property type="match status" value="1"/>
</dbReference>
<keyword evidence="11 12" id="KW-0998">Cell outer membrane</keyword>
<dbReference type="InterPro" id="IPR039426">
    <property type="entry name" value="TonB-dep_rcpt-like"/>
</dbReference>
<dbReference type="KEGG" id="anh:A6F65_00741"/>
<evidence type="ECO:0000259" key="16">
    <source>
        <dbReference type="Pfam" id="PF07715"/>
    </source>
</evidence>
<accession>A0A1C7D6T3</accession>
<evidence type="ECO:0000256" key="12">
    <source>
        <dbReference type="PROSITE-ProRule" id="PRU01360"/>
    </source>
</evidence>
<gene>
    <name evidence="17" type="primary">pfeA</name>
    <name evidence="17" type="ORF">A6F65_00741</name>
</gene>
<dbReference type="Pfam" id="PF00593">
    <property type="entry name" value="TonB_dep_Rec_b-barrel"/>
    <property type="match status" value="1"/>
</dbReference>
<evidence type="ECO:0000256" key="6">
    <source>
        <dbReference type="ARBA" id="ARBA00022729"/>
    </source>
</evidence>
<dbReference type="AlphaFoldDB" id="A0A1C7D6T3"/>
<dbReference type="InterPro" id="IPR037066">
    <property type="entry name" value="Plug_dom_sf"/>
</dbReference>
<evidence type="ECO:0000313" key="17">
    <source>
        <dbReference type="EMBL" id="ANU07062.1"/>
    </source>
</evidence>
<feature type="signal peptide" evidence="14">
    <location>
        <begin position="1"/>
        <end position="22"/>
    </location>
</feature>
<dbReference type="PANTHER" id="PTHR32552:SF89">
    <property type="entry name" value="CATECHOLATE SIDEROPHORE RECEPTOR FIU"/>
    <property type="match status" value="1"/>
</dbReference>
<feature type="domain" description="TonB-dependent receptor-like beta-barrel" evidence="15">
    <location>
        <begin position="288"/>
        <end position="788"/>
    </location>
</feature>
<evidence type="ECO:0000256" key="10">
    <source>
        <dbReference type="ARBA" id="ARBA00023136"/>
    </source>
</evidence>
<protein>
    <submittedName>
        <fullName evidence="17">Ferric enterobactin receptor</fullName>
    </submittedName>
</protein>
<dbReference type="Gene3D" id="2.170.130.10">
    <property type="entry name" value="TonB-dependent receptor, plug domain"/>
    <property type="match status" value="1"/>
</dbReference>
<proteinExistence type="inferred from homology"/>
<dbReference type="InterPro" id="IPR036942">
    <property type="entry name" value="Beta-barrel_TonB_sf"/>
</dbReference>
<name>A0A1C7D6T3_9SPHN</name>
<keyword evidence="6 14" id="KW-0732">Signal</keyword>
<dbReference type="PATRIC" id="fig|645517.4.peg.743"/>
<comment type="similarity">
    <text evidence="12 13">Belongs to the TonB-dependent receptor family.</text>
</comment>
<evidence type="ECO:0000256" key="7">
    <source>
        <dbReference type="ARBA" id="ARBA00023004"/>
    </source>
</evidence>
<dbReference type="OrthoDB" id="7386960at2"/>
<feature type="chain" id="PRO_5008884359" evidence="14">
    <location>
        <begin position="23"/>
        <end position="826"/>
    </location>
</feature>
<dbReference type="PANTHER" id="PTHR32552">
    <property type="entry name" value="FERRICHROME IRON RECEPTOR-RELATED"/>
    <property type="match status" value="1"/>
</dbReference>
<evidence type="ECO:0000259" key="15">
    <source>
        <dbReference type="Pfam" id="PF00593"/>
    </source>
</evidence>
<keyword evidence="3 12" id="KW-1134">Transmembrane beta strand</keyword>
<evidence type="ECO:0000256" key="8">
    <source>
        <dbReference type="ARBA" id="ARBA00023065"/>
    </source>
</evidence>
<dbReference type="InterPro" id="IPR000531">
    <property type="entry name" value="Beta-barrel_TonB"/>
</dbReference>
<keyword evidence="17" id="KW-0675">Receptor</keyword>
<reference evidence="17 18" key="1">
    <citation type="submission" date="2016-07" db="EMBL/GenBank/DDBJ databases">
        <title>Complete genome sequence of Altererythrobacter namhicola JCM 16345T, containing esterase-encoding genes.</title>
        <authorList>
            <person name="Cheng H."/>
            <person name="Wu Y.-H."/>
            <person name="Jian S.-L."/>
            <person name="Huo Y.-Y."/>
            <person name="Wang C.-S."/>
            <person name="Xu X.-W."/>
        </authorList>
    </citation>
    <scope>NUCLEOTIDE SEQUENCE [LARGE SCALE GENOMIC DNA]</scope>
    <source>
        <strain evidence="17 18">JCM 16345</strain>
    </source>
</reference>
<comment type="subcellular location">
    <subcellularLocation>
        <location evidence="1 12">Cell outer membrane</location>
        <topology evidence="1 12">Multi-pass membrane protein</topology>
    </subcellularLocation>
</comment>
<sequence>MKFRSVLAVGVAFSALSTTAYAQDVPATQPVEDDQPVLDGSEIIVTGVARGQNRLESSVSISSVDADSIAELNPRSSADLIRQIPGLRSEASGGEGNANIAVRGIPVSTGGARYIQLQEDGLPVLEFGDIIFGNADNFVRADRNVARVEAIRGGSASTFASNSPGGVVNFISKTGSQEGGSIVGTVGLDYESYRLDFNYGGALSDDMYFHVGGFYRTGEGPRETGFNGSNGGQLKVNITKEFDSGYVRFYGKYLDDQTPTILPQPVRVSGSAGDPDYSAIANFDPRSDSLYSRYITTAVTLDGGNNPTTYDIHDGLSVQSKAFGFEANFDFADGWNLTNRFRFSDNSGSFVSPFPASVGDAQDIADGIGGAGSTIEFVSGPNQGGVANAASIGGNGLLTNIVLFNVRLNSLDHIANDLRVNREFDLAGGTATFTGGFYASRQDVDTDWLWTSYTQTVEGDGNSVLVDIRDTGGNLVTQNGTVGFSASFFGNCCRRNYDVRYDTYAPFASLNVELGALTLDGSIRYDFGRADGTITGSDSSYGIGITGFDFDNDGNIDPAEANTAVLPLNSARPVNYDFDYFSWSIGANYLVTGDLGVFARYSHGGRHTADRSLFSPAVSTLTGDVVGGDNAVIAEVDQIEAGLKYQAGGLRLYATGFFAETAETNVEIGPIRLSDNTYEAYGIELEGSYTVGPFSVSGGATWTDSEITDALNPAIIGNTPRRQADFVYQGTLQYEQDLFTAGLNFIGTTDSFTQDNNDLKLPGYTQFNAFVSFRPLDNMELSLNANNLFDVEGYTEAEEGSIPANGLVRARSIAGRTVSASVRIDF</sequence>
<dbReference type="InterPro" id="IPR012910">
    <property type="entry name" value="Plug_dom"/>
</dbReference>
<organism evidence="17 18">
    <name type="scientific">Paraurantiacibacter namhicola</name>
    <dbReference type="NCBI Taxonomy" id="645517"/>
    <lineage>
        <taxon>Bacteria</taxon>
        <taxon>Pseudomonadati</taxon>
        <taxon>Pseudomonadota</taxon>
        <taxon>Alphaproteobacteria</taxon>
        <taxon>Sphingomonadales</taxon>
        <taxon>Erythrobacteraceae</taxon>
        <taxon>Paraurantiacibacter</taxon>
    </lineage>
</organism>
<evidence type="ECO:0000256" key="4">
    <source>
        <dbReference type="ARBA" id="ARBA00022496"/>
    </source>
</evidence>
<evidence type="ECO:0000256" key="14">
    <source>
        <dbReference type="SAM" id="SignalP"/>
    </source>
</evidence>
<dbReference type="Proteomes" id="UP000092698">
    <property type="component" value="Chromosome"/>
</dbReference>
<evidence type="ECO:0000256" key="1">
    <source>
        <dbReference type="ARBA" id="ARBA00004571"/>
    </source>
</evidence>
<evidence type="ECO:0000256" key="5">
    <source>
        <dbReference type="ARBA" id="ARBA00022692"/>
    </source>
</evidence>
<keyword evidence="8" id="KW-0406">Ion transport</keyword>
<dbReference type="RefSeq" id="WP_067786089.1">
    <property type="nucleotide sequence ID" value="NZ_CP016545.1"/>
</dbReference>
<keyword evidence="4" id="KW-0410">Iron transport</keyword>
<dbReference type="GO" id="GO:0015344">
    <property type="term" value="F:siderophore uptake transmembrane transporter activity"/>
    <property type="evidence" value="ECO:0007669"/>
    <property type="project" value="TreeGrafter"/>
</dbReference>
<keyword evidence="9 13" id="KW-0798">TonB box</keyword>
<feature type="domain" description="TonB-dependent receptor plug" evidence="16">
    <location>
        <begin position="56"/>
        <end position="167"/>
    </location>
</feature>
<evidence type="ECO:0000256" key="9">
    <source>
        <dbReference type="ARBA" id="ARBA00023077"/>
    </source>
</evidence>
<keyword evidence="2 12" id="KW-0813">Transport</keyword>
<evidence type="ECO:0000256" key="13">
    <source>
        <dbReference type="RuleBase" id="RU003357"/>
    </source>
</evidence>
<keyword evidence="18" id="KW-1185">Reference proteome</keyword>
<evidence type="ECO:0000256" key="11">
    <source>
        <dbReference type="ARBA" id="ARBA00023237"/>
    </source>
</evidence>
<keyword evidence="5 12" id="KW-0812">Transmembrane</keyword>
<dbReference type="STRING" id="645517.A6F65_00741"/>
<dbReference type="PROSITE" id="PS52016">
    <property type="entry name" value="TONB_DEPENDENT_REC_3"/>
    <property type="match status" value="1"/>
</dbReference>
<dbReference type="GO" id="GO:0009279">
    <property type="term" value="C:cell outer membrane"/>
    <property type="evidence" value="ECO:0007669"/>
    <property type="project" value="UniProtKB-SubCell"/>
</dbReference>
<keyword evidence="10 12" id="KW-0472">Membrane</keyword>
<dbReference type="Pfam" id="PF07715">
    <property type="entry name" value="Plug"/>
    <property type="match status" value="1"/>
</dbReference>
<evidence type="ECO:0000313" key="18">
    <source>
        <dbReference type="Proteomes" id="UP000092698"/>
    </source>
</evidence>